<protein>
    <submittedName>
        <fullName evidence="3">Uncharacterized protein</fullName>
    </submittedName>
</protein>
<keyword evidence="1" id="KW-0175">Coiled coil</keyword>
<proteinExistence type="predicted"/>
<dbReference type="EMBL" id="DSVL01000201">
    <property type="protein sequence ID" value="HFH29159.1"/>
    <property type="molecule type" value="Genomic_DNA"/>
</dbReference>
<keyword evidence="2" id="KW-1133">Transmembrane helix</keyword>
<evidence type="ECO:0000313" key="3">
    <source>
        <dbReference type="EMBL" id="HFH29159.1"/>
    </source>
</evidence>
<evidence type="ECO:0000256" key="1">
    <source>
        <dbReference type="SAM" id="Coils"/>
    </source>
</evidence>
<reference evidence="3" key="1">
    <citation type="journal article" date="2020" name="mSystems">
        <title>Genome- and Community-Level Interaction Insights into Carbon Utilization and Element Cycling Functions of Hydrothermarchaeota in Hydrothermal Sediment.</title>
        <authorList>
            <person name="Zhou Z."/>
            <person name="Liu Y."/>
            <person name="Xu W."/>
            <person name="Pan J."/>
            <person name="Luo Z.H."/>
            <person name="Li M."/>
        </authorList>
    </citation>
    <scope>NUCLEOTIDE SEQUENCE [LARGE SCALE GENOMIC DNA]</scope>
    <source>
        <strain evidence="3">SpSt-503</strain>
    </source>
</reference>
<dbReference type="AlphaFoldDB" id="A0A7C3HWZ3"/>
<keyword evidence="2" id="KW-0472">Membrane</keyword>
<feature type="transmembrane region" description="Helical" evidence="2">
    <location>
        <begin position="160"/>
        <end position="183"/>
    </location>
</feature>
<evidence type="ECO:0000256" key="2">
    <source>
        <dbReference type="SAM" id="Phobius"/>
    </source>
</evidence>
<accession>A0A7C3HWZ3</accession>
<keyword evidence="2" id="KW-0812">Transmembrane</keyword>
<feature type="coiled-coil region" evidence="1">
    <location>
        <begin position="62"/>
        <end position="163"/>
    </location>
</feature>
<sequence>MQGHVKWYKMEKYSWGFFFWAVLWGLWLPALSFGEEPSSAGKNYENELLRLTEISTRLGKLNELLRNELENSRKNSSALETRLTESKTELEQLRAELEALQTSSIELRMNAETSLQESAQLRDSLQKTESSLQSLEQSFSAYKQAAEQERNQLEQSRNRYRLFLVIAGTLAITGWTAFGFSLMF</sequence>
<organism evidence="3">
    <name type="scientific">Gracilinema caldarium</name>
    <dbReference type="NCBI Taxonomy" id="215591"/>
    <lineage>
        <taxon>Bacteria</taxon>
        <taxon>Pseudomonadati</taxon>
        <taxon>Spirochaetota</taxon>
        <taxon>Spirochaetia</taxon>
        <taxon>Spirochaetales</taxon>
        <taxon>Breznakiellaceae</taxon>
        <taxon>Gracilinema</taxon>
    </lineage>
</organism>
<comment type="caution">
    <text evidence="3">The sequence shown here is derived from an EMBL/GenBank/DDBJ whole genome shotgun (WGS) entry which is preliminary data.</text>
</comment>
<name>A0A7C3HWZ3_9SPIR</name>
<gene>
    <name evidence="3" type="ORF">ENS59_06555</name>
</gene>